<dbReference type="PROSITE" id="PS50893">
    <property type="entry name" value="ABC_TRANSPORTER_2"/>
    <property type="match status" value="1"/>
</dbReference>
<keyword evidence="2" id="KW-0813">Transport</keyword>
<dbReference type="InterPro" id="IPR003439">
    <property type="entry name" value="ABC_transporter-like_ATP-bd"/>
</dbReference>
<dbReference type="SUPFAM" id="SSF52540">
    <property type="entry name" value="P-loop containing nucleoside triphosphate hydrolases"/>
    <property type="match status" value="1"/>
</dbReference>
<dbReference type="InterPro" id="IPR027417">
    <property type="entry name" value="P-loop_NTPase"/>
</dbReference>
<dbReference type="RefSeq" id="WP_371384684.1">
    <property type="nucleotide sequence ID" value="NZ_JBGLYH010000001.1"/>
</dbReference>
<sequence>MLAELRGVTFAYPDGTEALRDVSLSIGAGERIALVGRNGSGKSTLARHLNGLLRPSSGEVWLDGKPTADVPVAVLAGRAALLFQNPDDQICKGRVADEVAFGPRNLGFSPERTAELAAEAMTLFGLDGLDAANPYDLGWSERKRLALASVVAMDTPLLVLDEPTAGLDAFEAGLLASALDRLGEQGRAVVLISHDMDFVAENCDRAVCLESRRLRFDGPVAELFTREELLESCGLLPCQVARLCARLAVRPARFTPEAFLGCLRPGETASGRE</sequence>
<proteinExistence type="inferred from homology"/>
<evidence type="ECO:0000313" key="6">
    <source>
        <dbReference type="EMBL" id="MEZ7195129.1"/>
    </source>
</evidence>
<dbReference type="PANTHER" id="PTHR43553">
    <property type="entry name" value="HEAVY METAL TRANSPORTER"/>
    <property type="match status" value="1"/>
</dbReference>
<accession>A0ABV4JWL3</accession>
<dbReference type="GO" id="GO:0005524">
    <property type="term" value="F:ATP binding"/>
    <property type="evidence" value="ECO:0007669"/>
    <property type="project" value="UniProtKB-KW"/>
</dbReference>
<evidence type="ECO:0000256" key="1">
    <source>
        <dbReference type="ARBA" id="ARBA00005417"/>
    </source>
</evidence>
<keyword evidence="4 6" id="KW-0067">ATP-binding</keyword>
<evidence type="ECO:0000259" key="5">
    <source>
        <dbReference type="PROSITE" id="PS50893"/>
    </source>
</evidence>
<dbReference type="CDD" id="cd03225">
    <property type="entry name" value="ABC_cobalt_CbiO_domain1"/>
    <property type="match status" value="1"/>
</dbReference>
<reference evidence="6 7" key="1">
    <citation type="submission" date="2024-08" db="EMBL/GenBank/DDBJ databases">
        <title>Sulfate-reducing bacteria isolated from formation water of the oil field in Kazakhstan and description of Pseudodesulfovibrio sp.</title>
        <authorList>
            <person name="Bidzhieva S.K."/>
            <person name="Tourova T.P."/>
            <person name="Grouzdev D.S."/>
            <person name="Beletsky A.V."/>
            <person name="Sokolova D.S."/>
            <person name="Samigullina S.R."/>
            <person name="Poltaraus A.B."/>
            <person name="Avtukh A.N."/>
            <person name="Tereshina V.M."/>
            <person name="Zhaparov N.S."/>
            <person name="Mardanov A.V."/>
            <person name="Nazina T.N."/>
        </authorList>
    </citation>
    <scope>NUCLEOTIDE SEQUENCE [LARGE SCALE GENOMIC DNA]</scope>
    <source>
        <strain evidence="6 7">9FUS</strain>
    </source>
</reference>
<protein>
    <submittedName>
        <fullName evidence="6">Energy-coupling factor ABC transporter ATP-binding protein</fullName>
    </submittedName>
</protein>
<dbReference type="EMBL" id="JBGLYH010000001">
    <property type="protein sequence ID" value="MEZ7195129.1"/>
    <property type="molecule type" value="Genomic_DNA"/>
</dbReference>
<dbReference type="InterPro" id="IPR003593">
    <property type="entry name" value="AAA+_ATPase"/>
</dbReference>
<dbReference type="Proteomes" id="UP001568698">
    <property type="component" value="Unassembled WGS sequence"/>
</dbReference>
<comment type="similarity">
    <text evidence="1">Belongs to the ABC transporter superfamily.</text>
</comment>
<evidence type="ECO:0000256" key="4">
    <source>
        <dbReference type="ARBA" id="ARBA00022840"/>
    </source>
</evidence>
<keyword evidence="7" id="KW-1185">Reference proteome</keyword>
<gene>
    <name evidence="6" type="ORF">AB6M95_00075</name>
</gene>
<feature type="domain" description="ABC transporter" evidence="5">
    <location>
        <begin position="3"/>
        <end position="236"/>
    </location>
</feature>
<dbReference type="SMART" id="SM00382">
    <property type="entry name" value="AAA"/>
    <property type="match status" value="1"/>
</dbReference>
<dbReference type="Gene3D" id="3.40.50.300">
    <property type="entry name" value="P-loop containing nucleotide triphosphate hydrolases"/>
    <property type="match status" value="1"/>
</dbReference>
<keyword evidence="3" id="KW-0547">Nucleotide-binding</keyword>
<name>A0ABV4JWL3_9BACT</name>
<evidence type="ECO:0000313" key="7">
    <source>
        <dbReference type="Proteomes" id="UP001568698"/>
    </source>
</evidence>
<dbReference type="Pfam" id="PF00005">
    <property type="entry name" value="ABC_tran"/>
    <property type="match status" value="1"/>
</dbReference>
<dbReference type="InterPro" id="IPR050095">
    <property type="entry name" value="ECF_ABC_transporter_ATP-bd"/>
</dbReference>
<evidence type="ECO:0000256" key="3">
    <source>
        <dbReference type="ARBA" id="ARBA00022741"/>
    </source>
</evidence>
<organism evidence="6 7">
    <name type="scientific">Pseudodesulfovibrio karagichevae</name>
    <dbReference type="NCBI Taxonomy" id="3239305"/>
    <lineage>
        <taxon>Bacteria</taxon>
        <taxon>Pseudomonadati</taxon>
        <taxon>Thermodesulfobacteriota</taxon>
        <taxon>Desulfovibrionia</taxon>
        <taxon>Desulfovibrionales</taxon>
        <taxon>Desulfovibrionaceae</taxon>
    </lineage>
</organism>
<comment type="caution">
    <text evidence="6">The sequence shown here is derived from an EMBL/GenBank/DDBJ whole genome shotgun (WGS) entry which is preliminary data.</text>
</comment>
<dbReference type="PANTHER" id="PTHR43553:SF24">
    <property type="entry name" value="ENERGY-COUPLING FACTOR TRANSPORTER ATP-BINDING PROTEIN ECFA1"/>
    <property type="match status" value="1"/>
</dbReference>
<evidence type="ECO:0000256" key="2">
    <source>
        <dbReference type="ARBA" id="ARBA00022448"/>
    </source>
</evidence>
<dbReference type="InterPro" id="IPR015856">
    <property type="entry name" value="ABC_transpr_CbiO/EcfA_su"/>
</dbReference>